<dbReference type="KEGG" id="bcib:IM45_599"/>
<dbReference type="NCBIfam" id="TIGR00004">
    <property type="entry name" value="Rid family detoxifying hydrolase"/>
    <property type="match status" value="1"/>
</dbReference>
<dbReference type="Gene3D" id="3.30.1330.40">
    <property type="entry name" value="RutC-like"/>
    <property type="match status" value="1"/>
</dbReference>
<dbReference type="GO" id="GO:0019239">
    <property type="term" value="F:deaminase activity"/>
    <property type="evidence" value="ECO:0007669"/>
    <property type="project" value="TreeGrafter"/>
</dbReference>
<dbReference type="OrthoDB" id="9803101at2"/>
<dbReference type="GO" id="GO:0005829">
    <property type="term" value="C:cytosol"/>
    <property type="evidence" value="ECO:0007669"/>
    <property type="project" value="TreeGrafter"/>
</dbReference>
<evidence type="ECO:0000313" key="3">
    <source>
        <dbReference type="Proteomes" id="UP000067325"/>
    </source>
</evidence>
<comment type="similarity">
    <text evidence="1">Belongs to the RutC family.</text>
</comment>
<dbReference type="InterPro" id="IPR006056">
    <property type="entry name" value="RidA"/>
</dbReference>
<dbReference type="Proteomes" id="UP000067325">
    <property type="component" value="Chromosome"/>
</dbReference>
<accession>A0A088MXU1</accession>
<dbReference type="FunFam" id="3.30.1330.40:FF:000001">
    <property type="entry name" value="L-PSP family endoribonuclease"/>
    <property type="match status" value="1"/>
</dbReference>
<dbReference type="PANTHER" id="PTHR11803">
    <property type="entry name" value="2-IMINOBUTANOATE/2-IMINOPROPANOATE DEAMINASE RIDA"/>
    <property type="match status" value="1"/>
</dbReference>
<organism evidence="2 3">
    <name type="scientific">Candidatus Palibaumannia cicadellinicola</name>
    <dbReference type="NCBI Taxonomy" id="186490"/>
    <lineage>
        <taxon>Bacteria</taxon>
        <taxon>Pseudomonadati</taxon>
        <taxon>Pseudomonadota</taxon>
        <taxon>Gammaproteobacteria</taxon>
        <taxon>Candidatus Palibaumannia</taxon>
    </lineage>
</organism>
<proteinExistence type="inferred from homology"/>
<reference evidence="2 3" key="1">
    <citation type="journal article" date="2014" name="MBio">
        <title>Differential genome evolution between companion symbionts in an insect-bacterial symbiosis.</title>
        <authorList>
            <person name="Bennett G.M."/>
            <person name="McCutcheon J.P."/>
            <person name="MacDonald B.R."/>
            <person name="Romanovicz D."/>
            <person name="Moran N.A."/>
        </authorList>
    </citation>
    <scope>NUCLEOTIDE SEQUENCE [LARGE SCALE GENOMIC DNA]</scope>
    <source>
        <strain evidence="2 3">BGSS</strain>
    </source>
</reference>
<dbReference type="InterPro" id="IPR006175">
    <property type="entry name" value="YjgF/YER057c/UK114"/>
</dbReference>
<dbReference type="CDD" id="cd00448">
    <property type="entry name" value="YjgF_YER057c_UK114_family"/>
    <property type="match status" value="1"/>
</dbReference>
<dbReference type="Pfam" id="PF01042">
    <property type="entry name" value="Ribonuc_L-PSP"/>
    <property type="match status" value="1"/>
</dbReference>
<evidence type="ECO:0000313" key="2">
    <source>
        <dbReference type="EMBL" id="AIN47175.1"/>
    </source>
</evidence>
<dbReference type="EMBL" id="CP008985">
    <property type="protein sequence ID" value="AIN47175.1"/>
    <property type="molecule type" value="Genomic_DNA"/>
</dbReference>
<dbReference type="SUPFAM" id="SSF55298">
    <property type="entry name" value="YjgF-like"/>
    <property type="match status" value="1"/>
</dbReference>
<evidence type="ECO:0000256" key="1">
    <source>
        <dbReference type="ARBA" id="ARBA00010552"/>
    </source>
</evidence>
<dbReference type="AlphaFoldDB" id="A0A088MXU1"/>
<dbReference type="RefSeq" id="WP_038498354.1">
    <property type="nucleotide sequence ID" value="NZ_CP008985.1"/>
</dbReference>
<name>A0A088MXU1_9GAMM</name>
<sequence>MKRIIHTKNAPAVIGPYVQGIDIGIMTFISGQIPVCPFSGQIANNIIDQVRQSLENIKAIVEAANLKVANIIKTTIFLTNLNDFAIVNTIYENFFTEHNAPFPARSCVEVTRLPKDVQIEIEAIAAVCS</sequence>
<dbReference type="eggNOG" id="COG0251">
    <property type="taxonomic scope" value="Bacteria"/>
</dbReference>
<protein>
    <submittedName>
        <fullName evidence="2">Putative enamine/imine deaminase</fullName>
    </submittedName>
</protein>
<dbReference type="InterPro" id="IPR035959">
    <property type="entry name" value="RutC-like_sf"/>
</dbReference>
<gene>
    <name evidence="2" type="ORF">IM45_599</name>
</gene>
<dbReference type="PANTHER" id="PTHR11803:SF39">
    <property type="entry name" value="2-IMINOBUTANOATE_2-IMINOPROPANOATE DEAMINASE"/>
    <property type="match status" value="1"/>
</dbReference>